<evidence type="ECO:0000256" key="1">
    <source>
        <dbReference type="ARBA" id="ARBA00022723"/>
    </source>
</evidence>
<reference evidence="7 8" key="1">
    <citation type="submission" date="2018-10" db="EMBL/GenBank/DDBJ databases">
        <title>Fifty Aureobasidium pullulans genomes reveal a recombining polyextremotolerant generalist.</title>
        <authorList>
            <person name="Gostincar C."/>
            <person name="Turk M."/>
            <person name="Zajc J."/>
            <person name="Gunde-Cimerman N."/>
        </authorList>
    </citation>
    <scope>NUCLEOTIDE SEQUENCE [LARGE SCALE GENOMIC DNA]</scope>
    <source>
        <strain evidence="5 7">EXF-10659</strain>
        <strain evidence="6 8">EXF-10751</strain>
    </source>
</reference>
<dbReference type="GO" id="GO:0008270">
    <property type="term" value="F:zinc ion binding"/>
    <property type="evidence" value="ECO:0007669"/>
    <property type="project" value="InterPro"/>
</dbReference>
<dbReference type="EMBL" id="QZAO01000737">
    <property type="protein sequence ID" value="THW59196.1"/>
    <property type="molecule type" value="Genomic_DNA"/>
</dbReference>
<dbReference type="Gene3D" id="4.10.240.10">
    <property type="entry name" value="Zn(2)-C6 fungal-type DNA-binding domain"/>
    <property type="match status" value="1"/>
</dbReference>
<sequence>MSDPDDNVGGSPKVHIGRAVSIRTSHKLFCHSLCVDPVIRCDRATPCANCVAAGIQCKTSKDRPQVQRQRVLISGQYERKIDAMEERLHSVETLLMETNKMLRSLLNKEHTISPSSTLTPDVRDTRASFTVDVNMDRSVNGPYDGETSLMAHSRNARRVIEHLLQSTPSMSSDPEVIDALKTLHAAMQGPSRTEASLLRPGPTDEDQESPRTTLPPQESVFNIIRGAQAADCLFFSIWLPFFTPDEFMHLCDQLYSDFDSCSLATKTTLYGGLHYMFAEYLSACKTPFDSIYWAHAQSFKLLFESCLRRYSVLSIPTFDNVLALVFGAGHAIQVSDYASAWPMVSTAANMCQALGWHRLPDGYARDAEAQRILFWLIYYFDKCLSLRLGRSSNIQDFDISVSYPKDPVESEYRSWHLWFLTLIDIATAHGLIYEQLYSPGSMQQLPKQRSQRVLELEFRLDAIAYKSSSIVESTVYRRQYMIYLVKSNAVVIGCLRTLTYRAASPSEGRAGFDIDPRCLSAARLTLRLHQDAIEHVRDRQDGSANDYANWTILNSPFTPFIVLFCHVIVSFDLDDLKLMEAFTISLESLNLRTARPMLNFRVLCETFLLLATRYIRMSTREMHVRDQVPVFSPDSSHATPSSSGYPTAQGRLNRIDLSQEGGNSGGFNFLPPGIFEDWLSGSQDFDQLELVM</sequence>
<dbReference type="InterPro" id="IPR001138">
    <property type="entry name" value="Zn2Cys6_DnaBD"/>
</dbReference>
<accession>A0A4S8UJH4</accession>
<dbReference type="CDD" id="cd00067">
    <property type="entry name" value="GAL4"/>
    <property type="match status" value="1"/>
</dbReference>
<dbReference type="InterPro" id="IPR050987">
    <property type="entry name" value="AtrR-like"/>
</dbReference>
<dbReference type="GO" id="GO:0003677">
    <property type="term" value="F:DNA binding"/>
    <property type="evidence" value="ECO:0007669"/>
    <property type="project" value="InterPro"/>
</dbReference>
<dbReference type="PANTHER" id="PTHR46910">
    <property type="entry name" value="TRANSCRIPTION FACTOR PDR1"/>
    <property type="match status" value="1"/>
</dbReference>
<evidence type="ECO:0000313" key="5">
    <source>
        <dbReference type="EMBL" id="THW59196.1"/>
    </source>
</evidence>
<keyword evidence="1" id="KW-0479">Metal-binding</keyword>
<dbReference type="InterPro" id="IPR007219">
    <property type="entry name" value="XnlR_reg_dom"/>
</dbReference>
<dbReference type="EMBL" id="QZAN01000033">
    <property type="protein sequence ID" value="THW62913.1"/>
    <property type="molecule type" value="Genomic_DNA"/>
</dbReference>
<dbReference type="PANTHER" id="PTHR46910:SF5">
    <property type="entry name" value="ZN(II)2CYS6 TRANSCRIPTION FACTOR (EUROFUNG)"/>
    <property type="match status" value="1"/>
</dbReference>
<dbReference type="CDD" id="cd12148">
    <property type="entry name" value="fungal_TF_MHR"/>
    <property type="match status" value="1"/>
</dbReference>
<dbReference type="AlphaFoldDB" id="A0A4S8UJH4"/>
<dbReference type="GO" id="GO:0000981">
    <property type="term" value="F:DNA-binding transcription factor activity, RNA polymerase II-specific"/>
    <property type="evidence" value="ECO:0007669"/>
    <property type="project" value="InterPro"/>
</dbReference>
<evidence type="ECO:0000256" key="2">
    <source>
        <dbReference type="ARBA" id="ARBA00023242"/>
    </source>
</evidence>
<dbReference type="InterPro" id="IPR036864">
    <property type="entry name" value="Zn2-C6_fun-type_DNA-bd_sf"/>
</dbReference>
<dbReference type="GO" id="GO:0006351">
    <property type="term" value="P:DNA-templated transcription"/>
    <property type="evidence" value="ECO:0007669"/>
    <property type="project" value="InterPro"/>
</dbReference>
<evidence type="ECO:0000313" key="7">
    <source>
        <dbReference type="Proteomes" id="UP000308802"/>
    </source>
</evidence>
<feature type="region of interest" description="Disordered" evidence="3">
    <location>
        <begin position="189"/>
        <end position="216"/>
    </location>
</feature>
<proteinExistence type="predicted"/>
<feature type="domain" description="Xylanolytic transcriptional activator regulatory" evidence="4">
    <location>
        <begin position="340"/>
        <end position="410"/>
    </location>
</feature>
<evidence type="ECO:0000313" key="8">
    <source>
        <dbReference type="Proteomes" id="UP000310421"/>
    </source>
</evidence>
<keyword evidence="2" id="KW-0539">Nucleus</keyword>
<dbReference type="SMART" id="SM00906">
    <property type="entry name" value="Fungal_trans"/>
    <property type="match status" value="1"/>
</dbReference>
<protein>
    <recommendedName>
        <fullName evidence="4">Xylanolytic transcriptional activator regulatory domain-containing protein</fullName>
    </recommendedName>
</protein>
<evidence type="ECO:0000313" key="6">
    <source>
        <dbReference type="EMBL" id="THW62913.1"/>
    </source>
</evidence>
<comment type="caution">
    <text evidence="6">The sequence shown here is derived from an EMBL/GenBank/DDBJ whole genome shotgun (WGS) entry which is preliminary data.</text>
</comment>
<gene>
    <name evidence="5" type="ORF">D6D19_10297</name>
    <name evidence="6" type="ORF">D6D20_04054</name>
</gene>
<organism evidence="6 8">
    <name type="scientific">Aureobasidium pullulans</name>
    <name type="common">Black yeast</name>
    <name type="synonym">Pullularia pullulans</name>
    <dbReference type="NCBI Taxonomy" id="5580"/>
    <lineage>
        <taxon>Eukaryota</taxon>
        <taxon>Fungi</taxon>
        <taxon>Dikarya</taxon>
        <taxon>Ascomycota</taxon>
        <taxon>Pezizomycotina</taxon>
        <taxon>Dothideomycetes</taxon>
        <taxon>Dothideomycetidae</taxon>
        <taxon>Dothideales</taxon>
        <taxon>Saccotheciaceae</taxon>
        <taxon>Aureobasidium</taxon>
    </lineage>
</organism>
<dbReference type="Proteomes" id="UP000310421">
    <property type="component" value="Unassembled WGS sequence"/>
</dbReference>
<dbReference type="Proteomes" id="UP000308802">
    <property type="component" value="Unassembled WGS sequence"/>
</dbReference>
<evidence type="ECO:0000259" key="4">
    <source>
        <dbReference type="SMART" id="SM00906"/>
    </source>
</evidence>
<name>A0A4S8UJH4_AURPU</name>
<evidence type="ECO:0000256" key="3">
    <source>
        <dbReference type="SAM" id="MobiDB-lite"/>
    </source>
</evidence>
<dbReference type="Pfam" id="PF04082">
    <property type="entry name" value="Fungal_trans"/>
    <property type="match status" value="1"/>
</dbReference>